<name>A0A4Q9VLB2_9HYPH</name>
<proteinExistence type="predicted"/>
<dbReference type="AlphaFoldDB" id="A0A4Q9VLB2"/>
<dbReference type="InterPro" id="IPR045441">
    <property type="entry name" value="DUF6506"/>
</dbReference>
<accession>A0A4Q9VLB2</accession>
<evidence type="ECO:0000313" key="1">
    <source>
        <dbReference type="EMBL" id="TBW36247.1"/>
    </source>
</evidence>
<dbReference type="OrthoDB" id="8595161at2"/>
<evidence type="ECO:0000313" key="2">
    <source>
        <dbReference type="Proteomes" id="UP000292781"/>
    </source>
</evidence>
<comment type="caution">
    <text evidence="1">The sequence shown here is derived from an EMBL/GenBank/DDBJ whole genome shotgun (WGS) entry which is preliminary data.</text>
</comment>
<dbReference type="Pfam" id="PF20116">
    <property type="entry name" value="DUF6506"/>
    <property type="match status" value="1"/>
</dbReference>
<keyword evidence="2" id="KW-1185">Reference proteome</keyword>
<dbReference type="RefSeq" id="WP_131310243.1">
    <property type="nucleotide sequence ID" value="NZ_SJFN01000021.1"/>
</dbReference>
<reference evidence="1 2" key="1">
    <citation type="submission" date="2019-02" db="EMBL/GenBank/DDBJ databases">
        <title>Siculibacillus lacustris gen. nov., sp. nov., a new rosette-forming bacterium isolated from a freshwater crater lake (Lake St. Ana, Romania).</title>
        <authorList>
            <person name="Felfoldi T."/>
            <person name="Marton Z."/>
            <person name="Szabo A."/>
            <person name="Mentes A."/>
            <person name="Boka K."/>
            <person name="Marialigeti K."/>
            <person name="Mathe I."/>
            <person name="Koncz M."/>
            <person name="Schumann P."/>
            <person name="Toth E."/>
        </authorList>
    </citation>
    <scope>NUCLEOTIDE SEQUENCE [LARGE SCALE GENOMIC DNA]</scope>
    <source>
        <strain evidence="1 2">SA-279</strain>
    </source>
</reference>
<protein>
    <submittedName>
        <fullName evidence="1">Uncharacterized protein</fullName>
    </submittedName>
</protein>
<organism evidence="1 2">
    <name type="scientific">Siculibacillus lacustris</name>
    <dbReference type="NCBI Taxonomy" id="1549641"/>
    <lineage>
        <taxon>Bacteria</taxon>
        <taxon>Pseudomonadati</taxon>
        <taxon>Pseudomonadota</taxon>
        <taxon>Alphaproteobacteria</taxon>
        <taxon>Hyphomicrobiales</taxon>
        <taxon>Ancalomicrobiaceae</taxon>
        <taxon>Siculibacillus</taxon>
    </lineage>
</organism>
<dbReference type="Proteomes" id="UP000292781">
    <property type="component" value="Unassembled WGS sequence"/>
</dbReference>
<sequence>MSIQAAFIFLAPEADARTHAALIETPIVHLHVVGVANYAAAVAAVTDLVAKGVVAIELCAGFGNQGVAEICRAAGDGIPVGVVRFDPHPALGFKSGDAIFAA</sequence>
<gene>
    <name evidence="1" type="ORF">EYW49_14160</name>
</gene>
<dbReference type="EMBL" id="SJFN01000021">
    <property type="protein sequence ID" value="TBW36247.1"/>
    <property type="molecule type" value="Genomic_DNA"/>
</dbReference>